<evidence type="ECO:0000313" key="4">
    <source>
        <dbReference type="EMBL" id="KAA8499525.1"/>
    </source>
</evidence>
<evidence type="ECO:0000313" key="5">
    <source>
        <dbReference type="Proteomes" id="UP000324585"/>
    </source>
</evidence>
<gene>
    <name evidence="4" type="ORF">FVE85_7110</name>
</gene>
<evidence type="ECO:0000256" key="2">
    <source>
        <dbReference type="SAM" id="Phobius"/>
    </source>
</evidence>
<keyword evidence="5" id="KW-1185">Reference proteome</keyword>
<dbReference type="PANTHER" id="PTHR46826">
    <property type="match status" value="1"/>
</dbReference>
<dbReference type="Pfam" id="PF09335">
    <property type="entry name" value="VTT_dom"/>
    <property type="match status" value="1"/>
</dbReference>
<keyword evidence="2" id="KW-0812">Transmembrane</keyword>
<dbReference type="AlphaFoldDB" id="A0A5J4Z895"/>
<name>A0A5J4Z895_PORPP</name>
<dbReference type="EMBL" id="VRMN01000001">
    <property type="protein sequence ID" value="KAA8499525.1"/>
    <property type="molecule type" value="Genomic_DNA"/>
</dbReference>
<dbReference type="InterPro" id="IPR032816">
    <property type="entry name" value="VTT_dom"/>
</dbReference>
<evidence type="ECO:0000259" key="3">
    <source>
        <dbReference type="Pfam" id="PF09335"/>
    </source>
</evidence>
<feature type="transmembrane region" description="Helical" evidence="2">
    <location>
        <begin position="203"/>
        <end position="231"/>
    </location>
</feature>
<feature type="transmembrane region" description="Helical" evidence="2">
    <location>
        <begin position="313"/>
        <end position="336"/>
    </location>
</feature>
<sequence>MFVSAPLAAISAGRDGRGVAVADAIPRVKQFGAAPRLVKGVVWNQKGGPNAAARCRRHALRAAVDELQDHKDRLNAKRENNASAPLNFKNQRSLSDTKALREADASRIADLAAQASALLTGLVVCILAYWAVAPDVASAVAGSLGGHDAPVTESLGMHAQISAWAQHTALAAEQAQEQVKEILSLRSIDDLNDFVSGMGWTGLVLYGLVYFVLELVAVPSLPLTVTCGYLFGPVKGFMVISLASTSAAASAFLISRYALRDLVSKWAGERDNFRKIDRAIGREGFKIVLLLRLSPLLPFALSNYLYGLTSVKFLPYVFASQLGMVPGTLAFVIAGSAGKEMTHNQNPFLIGLAVLGTIGAVSLIGRVASDAMKDDLSETTDVEDSDSPRTLPQHPPSHTRQHQETER</sequence>
<reference evidence="5" key="1">
    <citation type="journal article" date="2019" name="Nat. Commun.">
        <title>Expansion of phycobilisome linker gene families in mesophilic red algae.</title>
        <authorList>
            <person name="Lee J."/>
            <person name="Kim D."/>
            <person name="Bhattacharya D."/>
            <person name="Yoon H.S."/>
        </authorList>
    </citation>
    <scope>NUCLEOTIDE SEQUENCE [LARGE SCALE GENOMIC DNA]</scope>
    <source>
        <strain evidence="5">CCMP 1328</strain>
    </source>
</reference>
<proteinExistence type="predicted"/>
<keyword evidence="2" id="KW-0472">Membrane</keyword>
<dbReference type="OrthoDB" id="166803at2759"/>
<dbReference type="InterPro" id="IPR053240">
    <property type="entry name" value="VTT_domain"/>
</dbReference>
<dbReference type="Proteomes" id="UP000324585">
    <property type="component" value="Unassembled WGS sequence"/>
</dbReference>
<dbReference type="PANTHER" id="PTHR46826:SF1">
    <property type="entry name" value="TVP38_TMEM64 FAMILY MEMBRANE PROTEIN YDJX"/>
    <property type="match status" value="1"/>
</dbReference>
<comment type="caution">
    <text evidence="4">The sequence shown here is derived from an EMBL/GenBank/DDBJ whole genome shotgun (WGS) entry which is preliminary data.</text>
</comment>
<feature type="transmembrane region" description="Helical" evidence="2">
    <location>
        <begin position="237"/>
        <end position="259"/>
    </location>
</feature>
<feature type="domain" description="VTT" evidence="3">
    <location>
        <begin position="218"/>
        <end position="336"/>
    </location>
</feature>
<feature type="transmembrane region" description="Helical" evidence="2">
    <location>
        <begin position="348"/>
        <end position="368"/>
    </location>
</feature>
<feature type="transmembrane region" description="Helical" evidence="2">
    <location>
        <begin position="280"/>
        <end position="301"/>
    </location>
</feature>
<organism evidence="4 5">
    <name type="scientific">Porphyridium purpureum</name>
    <name type="common">Red alga</name>
    <name type="synonym">Porphyridium cruentum</name>
    <dbReference type="NCBI Taxonomy" id="35688"/>
    <lineage>
        <taxon>Eukaryota</taxon>
        <taxon>Rhodophyta</taxon>
        <taxon>Bangiophyceae</taxon>
        <taxon>Porphyridiales</taxon>
        <taxon>Porphyridiaceae</taxon>
        <taxon>Porphyridium</taxon>
    </lineage>
</organism>
<accession>A0A5J4Z895</accession>
<feature type="region of interest" description="Disordered" evidence="1">
    <location>
        <begin position="375"/>
        <end position="407"/>
    </location>
</feature>
<protein>
    <submittedName>
        <fullName evidence="4">TVP38/TMEM64 family membrane protein</fullName>
    </submittedName>
</protein>
<evidence type="ECO:0000256" key="1">
    <source>
        <dbReference type="SAM" id="MobiDB-lite"/>
    </source>
</evidence>
<keyword evidence="2" id="KW-1133">Transmembrane helix</keyword>